<keyword evidence="3" id="KW-1185">Reference proteome</keyword>
<feature type="signal peptide" evidence="1">
    <location>
        <begin position="1"/>
        <end position="18"/>
    </location>
</feature>
<protein>
    <submittedName>
        <fullName evidence="2">Uncharacterized protein</fullName>
    </submittedName>
</protein>
<accession>A0A1M5M256</accession>
<dbReference type="eggNOG" id="ENOG5032FSU">
    <property type="taxonomic scope" value="Bacteria"/>
</dbReference>
<evidence type="ECO:0000313" key="3">
    <source>
        <dbReference type="Proteomes" id="UP000184047"/>
    </source>
</evidence>
<name>A0A1M5M256_9FLAO</name>
<keyword evidence="1" id="KW-0732">Signal</keyword>
<proteinExistence type="predicted"/>
<sequence>MKKFLLLLGICFVSSAYAQGGTLIIQNFTTNYDFHGIIYANNFAGGCYPFITSKDPYPVVVPAGATAKYENYRDQFTSSPFPVSSWEVTLASGSAPTTRPWNHPSLMPGGVISNNTRWSMSKFQMYHAGTSVPETFFNGDIGDATNPCNSNPDFIDSSPYGSSKWFTITSGGTVYTYLVIQ</sequence>
<feature type="chain" id="PRO_5012612586" evidence="1">
    <location>
        <begin position="19"/>
        <end position="181"/>
    </location>
</feature>
<dbReference type="EMBL" id="FQWT01000001">
    <property type="protein sequence ID" value="SHG70783.1"/>
    <property type="molecule type" value="Genomic_DNA"/>
</dbReference>
<dbReference type="STRING" id="421058.SAMN05421866_1284"/>
<dbReference type="OrthoDB" id="1251584at2"/>
<evidence type="ECO:0000313" key="2">
    <source>
        <dbReference type="EMBL" id="SHG70783.1"/>
    </source>
</evidence>
<evidence type="ECO:0000256" key="1">
    <source>
        <dbReference type="SAM" id="SignalP"/>
    </source>
</evidence>
<dbReference type="RefSeq" id="WP_073061014.1">
    <property type="nucleotide sequence ID" value="NZ_FQWT01000001.1"/>
</dbReference>
<organism evidence="2 3">
    <name type="scientific">Chryseobacterium oranimense</name>
    <dbReference type="NCBI Taxonomy" id="421058"/>
    <lineage>
        <taxon>Bacteria</taxon>
        <taxon>Pseudomonadati</taxon>
        <taxon>Bacteroidota</taxon>
        <taxon>Flavobacteriia</taxon>
        <taxon>Flavobacteriales</taxon>
        <taxon>Weeksellaceae</taxon>
        <taxon>Chryseobacterium group</taxon>
        <taxon>Chryseobacterium</taxon>
    </lineage>
</organism>
<gene>
    <name evidence="2" type="ORF">SAMN05421866_1284</name>
</gene>
<reference evidence="3" key="1">
    <citation type="submission" date="2016-11" db="EMBL/GenBank/DDBJ databases">
        <authorList>
            <person name="Varghese N."/>
            <person name="Submissions S."/>
        </authorList>
    </citation>
    <scope>NUCLEOTIDE SEQUENCE [LARGE SCALE GENOMIC DNA]</scope>
    <source>
        <strain evidence="3">DSM 19055</strain>
    </source>
</reference>
<dbReference type="Proteomes" id="UP000184047">
    <property type="component" value="Unassembled WGS sequence"/>
</dbReference>
<dbReference type="AlphaFoldDB" id="A0A1M5M256"/>